<dbReference type="Proteomes" id="UP000886744">
    <property type="component" value="Unassembled WGS sequence"/>
</dbReference>
<evidence type="ECO:0000256" key="2">
    <source>
        <dbReference type="ARBA" id="ARBA00022679"/>
    </source>
</evidence>
<reference evidence="8" key="2">
    <citation type="journal article" date="2021" name="PeerJ">
        <title>Extensive microbial diversity within the chicken gut microbiome revealed by metagenomics and culture.</title>
        <authorList>
            <person name="Gilroy R."/>
            <person name="Ravi A."/>
            <person name="Getino M."/>
            <person name="Pursley I."/>
            <person name="Horton D.L."/>
            <person name="Alikhan N.F."/>
            <person name="Baker D."/>
            <person name="Gharbi K."/>
            <person name="Hall N."/>
            <person name="Watson M."/>
            <person name="Adriaenssens E.M."/>
            <person name="Foster-Nyarko E."/>
            <person name="Jarju S."/>
            <person name="Secka A."/>
            <person name="Antonio M."/>
            <person name="Oren A."/>
            <person name="Chaudhuri R.R."/>
            <person name="La Ragione R."/>
            <person name="Hildebrand F."/>
            <person name="Pallen M.J."/>
        </authorList>
    </citation>
    <scope>NUCLEOTIDE SEQUENCE</scope>
    <source>
        <strain evidence="8">ChiHjej13B12-12457</strain>
    </source>
</reference>
<dbReference type="PANTHER" id="PTHR23416:SF23">
    <property type="entry name" value="ACETYLTRANSFERASE C18B11.09C-RELATED"/>
    <property type="match status" value="1"/>
</dbReference>
<dbReference type="Pfam" id="PF14602">
    <property type="entry name" value="Hexapep_2"/>
    <property type="match status" value="1"/>
</dbReference>
<dbReference type="GO" id="GO:0016407">
    <property type="term" value="F:acetyltransferase activity"/>
    <property type="evidence" value="ECO:0007669"/>
    <property type="project" value="InterPro"/>
</dbReference>
<accession>A0A9D1E1G7</accession>
<evidence type="ECO:0000256" key="5">
    <source>
        <dbReference type="ARBA" id="ARBA00055587"/>
    </source>
</evidence>
<dbReference type="FunFam" id="2.160.10.10:FF:000025">
    <property type="entry name" value="Hexapeptide-repeat containing-acetyltransferase"/>
    <property type="match status" value="1"/>
</dbReference>
<dbReference type="InterPro" id="IPR024688">
    <property type="entry name" value="Mac_dom"/>
</dbReference>
<name>A0A9D1E1G7_9BACT</name>
<dbReference type="InterPro" id="IPR011004">
    <property type="entry name" value="Trimer_LpxA-like_sf"/>
</dbReference>
<keyword evidence="3" id="KW-0677">Repeat</keyword>
<dbReference type="InterPro" id="IPR018357">
    <property type="entry name" value="Hexapep_transf_CS"/>
</dbReference>
<organism evidence="8 9">
    <name type="scientific">Candidatus Coprenecus avistercoris</name>
    <dbReference type="NCBI Taxonomy" id="2840730"/>
    <lineage>
        <taxon>Bacteria</taxon>
        <taxon>Pseudomonadati</taxon>
        <taxon>Bacteroidota</taxon>
        <taxon>Bacteroidia</taxon>
        <taxon>Bacteroidales</taxon>
        <taxon>Rikenellaceae</taxon>
        <taxon>Rikenellaceae incertae sedis</taxon>
        <taxon>Candidatus Coprenecus</taxon>
    </lineage>
</organism>
<keyword evidence="4" id="KW-0012">Acyltransferase</keyword>
<dbReference type="SMART" id="SM01266">
    <property type="entry name" value="Mac"/>
    <property type="match status" value="1"/>
</dbReference>
<dbReference type="InterPro" id="IPR051159">
    <property type="entry name" value="Hexapeptide_acetyltransf"/>
</dbReference>
<dbReference type="SUPFAM" id="SSF51161">
    <property type="entry name" value="Trimeric LpxA-like enzymes"/>
    <property type="match status" value="1"/>
</dbReference>
<comment type="caution">
    <text evidence="8">The sequence shown here is derived from an EMBL/GenBank/DDBJ whole genome shotgun (WGS) entry which is preliminary data.</text>
</comment>
<protein>
    <recommendedName>
        <fullName evidence="6">Nodulation protein L</fullName>
    </recommendedName>
</protein>
<reference evidence="8" key="1">
    <citation type="submission" date="2020-10" db="EMBL/GenBank/DDBJ databases">
        <authorList>
            <person name="Gilroy R."/>
        </authorList>
    </citation>
    <scope>NUCLEOTIDE SEQUENCE</scope>
    <source>
        <strain evidence="8">ChiHjej13B12-12457</strain>
    </source>
</reference>
<dbReference type="PANTHER" id="PTHR23416">
    <property type="entry name" value="SIALIC ACID SYNTHASE-RELATED"/>
    <property type="match status" value="1"/>
</dbReference>
<evidence type="ECO:0000256" key="3">
    <source>
        <dbReference type="ARBA" id="ARBA00022737"/>
    </source>
</evidence>
<dbReference type="InterPro" id="IPR001451">
    <property type="entry name" value="Hexapep"/>
</dbReference>
<proteinExistence type="inferred from homology"/>
<gene>
    <name evidence="8" type="ORF">IAC94_06015</name>
</gene>
<dbReference type="CDD" id="cd03357">
    <property type="entry name" value="LbH_MAT_GAT"/>
    <property type="match status" value="1"/>
</dbReference>
<keyword evidence="2" id="KW-0808">Transferase</keyword>
<feature type="domain" description="Maltose/galactoside acetyltransferase" evidence="7">
    <location>
        <begin position="4"/>
        <end position="59"/>
    </location>
</feature>
<dbReference type="EMBL" id="DVHI01000074">
    <property type="protein sequence ID" value="HIR63059.1"/>
    <property type="molecule type" value="Genomic_DNA"/>
</dbReference>
<dbReference type="GO" id="GO:0008374">
    <property type="term" value="F:O-acyltransferase activity"/>
    <property type="evidence" value="ECO:0007669"/>
    <property type="project" value="TreeGrafter"/>
</dbReference>
<evidence type="ECO:0000256" key="6">
    <source>
        <dbReference type="ARBA" id="ARBA00067695"/>
    </source>
</evidence>
<evidence type="ECO:0000256" key="4">
    <source>
        <dbReference type="ARBA" id="ARBA00023315"/>
    </source>
</evidence>
<comment type="function">
    <text evidence="5">Acetyltransferase implicated in the O-acetylation of Nod factors.</text>
</comment>
<evidence type="ECO:0000313" key="9">
    <source>
        <dbReference type="Proteomes" id="UP000886744"/>
    </source>
</evidence>
<evidence type="ECO:0000256" key="1">
    <source>
        <dbReference type="ARBA" id="ARBA00007274"/>
    </source>
</evidence>
<evidence type="ECO:0000313" key="8">
    <source>
        <dbReference type="EMBL" id="HIR63059.1"/>
    </source>
</evidence>
<sequence>MTEKEKMLSGEWYDAASDPELLSELYACRDRIYELNRLHPRETATRDILLRSIIGHMGREVTILSPFFCDYGSHISIGDCTYINFNLTVLDEAPVTIGSHVFIGPGCSLLTAVHPLDAQERNKGIEKALPITIGDNVWLGGNVTVLPGVSIGEGAVVGAGSVVTRDVPPRTVVAGNPARIIRWL</sequence>
<dbReference type="Pfam" id="PF12464">
    <property type="entry name" value="Mac"/>
    <property type="match status" value="1"/>
</dbReference>
<evidence type="ECO:0000259" key="7">
    <source>
        <dbReference type="SMART" id="SM01266"/>
    </source>
</evidence>
<dbReference type="Gene3D" id="2.160.10.10">
    <property type="entry name" value="Hexapeptide repeat proteins"/>
    <property type="match status" value="1"/>
</dbReference>
<comment type="similarity">
    <text evidence="1">Belongs to the transferase hexapeptide repeat family.</text>
</comment>
<dbReference type="AlphaFoldDB" id="A0A9D1E1G7"/>
<dbReference type="PROSITE" id="PS00101">
    <property type="entry name" value="HEXAPEP_TRANSFERASES"/>
    <property type="match status" value="1"/>
</dbReference>